<evidence type="ECO:0000313" key="2">
    <source>
        <dbReference type="Proteomes" id="UP000092444"/>
    </source>
</evidence>
<protein>
    <submittedName>
        <fullName evidence="1">Uncharacterized protein</fullName>
    </submittedName>
</protein>
<organism evidence="1 2">
    <name type="scientific">Glossina morsitans morsitans</name>
    <name type="common">Savannah tsetse fly</name>
    <dbReference type="NCBI Taxonomy" id="37546"/>
    <lineage>
        <taxon>Eukaryota</taxon>
        <taxon>Metazoa</taxon>
        <taxon>Ecdysozoa</taxon>
        <taxon>Arthropoda</taxon>
        <taxon>Hexapoda</taxon>
        <taxon>Insecta</taxon>
        <taxon>Pterygota</taxon>
        <taxon>Neoptera</taxon>
        <taxon>Endopterygota</taxon>
        <taxon>Diptera</taxon>
        <taxon>Brachycera</taxon>
        <taxon>Muscomorpha</taxon>
        <taxon>Hippoboscoidea</taxon>
        <taxon>Glossinidae</taxon>
        <taxon>Glossina</taxon>
    </lineage>
</organism>
<reference evidence="1" key="1">
    <citation type="submission" date="2025-05" db="UniProtKB">
        <authorList>
            <consortium name="EnsemblMetazoa"/>
        </authorList>
    </citation>
    <scope>IDENTIFICATION</scope>
    <source>
        <strain evidence="1">Yale</strain>
    </source>
</reference>
<keyword evidence="2" id="KW-1185">Reference proteome</keyword>
<dbReference type="Proteomes" id="UP000092444">
    <property type="component" value="Unassembled WGS sequence"/>
</dbReference>
<evidence type="ECO:0000313" key="1">
    <source>
        <dbReference type="EnsemblMetazoa" id="GMOY014164.P1321"/>
    </source>
</evidence>
<dbReference type="EnsemblMetazoa" id="GMOY014164.R1321">
    <property type="protein sequence ID" value="GMOY014164.P1321"/>
    <property type="gene ID" value="GMOY014164"/>
</dbReference>
<dbReference type="EMBL" id="CCAG010008817">
    <property type="status" value="NOT_ANNOTATED_CDS"/>
    <property type="molecule type" value="Genomic_DNA"/>
</dbReference>
<sequence length="85" mass="10148">MKKKKKITHTRGSTDYFLLTLIHCQKKWENYKRVEANFGFTLSEINIYKMMLIDRLTKLNCTSLCFSVCHRSILLSRSIPFSWQL</sequence>
<proteinExistence type="predicted"/>
<accession>A0ABK9NG30</accession>
<name>A0ABK9NG30_GLOMM</name>